<sequence>MEYKNTLFFLLSIILTQKPPQLFIIFTKLEFHNLTYPLNPKRLQFLAKSDKTQTTLYQIYKYQKVTKVTAIRNIINCHFNLFINNNKYLSNCLNFSFNSV</sequence>
<gene>
    <name evidence="1" type="ORF">KL86DYS2_10358</name>
</gene>
<name>A0A212IYY6_9BACT</name>
<reference evidence="1" key="1">
    <citation type="submission" date="2016-04" db="EMBL/GenBank/DDBJ databases">
        <authorList>
            <person name="Evans L.H."/>
            <person name="Alamgir A."/>
            <person name="Owens N."/>
            <person name="Weber N.D."/>
            <person name="Virtaneva K."/>
            <person name="Barbian K."/>
            <person name="Babar A."/>
            <person name="Rosenke K."/>
        </authorList>
    </citation>
    <scope>NUCLEOTIDE SEQUENCE</scope>
    <source>
        <strain evidence="1">86-2</strain>
    </source>
</reference>
<organism evidence="1">
    <name type="scientific">uncultured Dysgonomonas sp</name>
    <dbReference type="NCBI Taxonomy" id="206096"/>
    <lineage>
        <taxon>Bacteria</taxon>
        <taxon>Pseudomonadati</taxon>
        <taxon>Bacteroidota</taxon>
        <taxon>Bacteroidia</taxon>
        <taxon>Bacteroidales</taxon>
        <taxon>Dysgonomonadaceae</taxon>
        <taxon>Dysgonomonas</taxon>
        <taxon>environmental samples</taxon>
    </lineage>
</organism>
<evidence type="ECO:0000313" key="1">
    <source>
        <dbReference type="EMBL" id="SBV92416.1"/>
    </source>
</evidence>
<dbReference type="EMBL" id="FLUL01000001">
    <property type="protein sequence ID" value="SBV92416.1"/>
    <property type="molecule type" value="Genomic_DNA"/>
</dbReference>
<protein>
    <submittedName>
        <fullName evidence="1">Uncharacterized protein</fullName>
    </submittedName>
</protein>
<proteinExistence type="predicted"/>
<dbReference type="AlphaFoldDB" id="A0A212IYY6"/>
<accession>A0A212IYY6</accession>